<dbReference type="EMBL" id="BARS01032391">
    <property type="protein sequence ID" value="GAG27705.1"/>
    <property type="molecule type" value="Genomic_DNA"/>
</dbReference>
<evidence type="ECO:0000256" key="1">
    <source>
        <dbReference type="SAM" id="MobiDB-lite"/>
    </source>
</evidence>
<feature type="region of interest" description="Disordered" evidence="1">
    <location>
        <begin position="21"/>
        <end position="43"/>
    </location>
</feature>
<dbReference type="AlphaFoldDB" id="X0WAM3"/>
<comment type="caution">
    <text evidence="2">The sequence shown here is derived from an EMBL/GenBank/DDBJ whole genome shotgun (WGS) entry which is preliminary data.</text>
</comment>
<protein>
    <submittedName>
        <fullName evidence="2">Uncharacterized protein</fullName>
    </submittedName>
</protein>
<feature type="compositionally biased region" description="Acidic residues" evidence="1">
    <location>
        <begin position="29"/>
        <end position="43"/>
    </location>
</feature>
<organism evidence="2">
    <name type="scientific">marine sediment metagenome</name>
    <dbReference type="NCBI Taxonomy" id="412755"/>
    <lineage>
        <taxon>unclassified sequences</taxon>
        <taxon>metagenomes</taxon>
        <taxon>ecological metagenomes</taxon>
    </lineage>
</organism>
<sequence>MMFEPIEEMLSFWHWWEKCKRKDGKGREEDIENEEEDPDQEEK</sequence>
<proteinExistence type="predicted"/>
<reference evidence="2" key="1">
    <citation type="journal article" date="2014" name="Front. Microbiol.">
        <title>High frequency of phylogenetically diverse reductive dehalogenase-homologous genes in deep subseafloor sedimentary metagenomes.</title>
        <authorList>
            <person name="Kawai M."/>
            <person name="Futagami T."/>
            <person name="Toyoda A."/>
            <person name="Takaki Y."/>
            <person name="Nishi S."/>
            <person name="Hori S."/>
            <person name="Arai W."/>
            <person name="Tsubouchi T."/>
            <person name="Morono Y."/>
            <person name="Uchiyama I."/>
            <person name="Ito T."/>
            <person name="Fujiyama A."/>
            <person name="Inagaki F."/>
            <person name="Takami H."/>
        </authorList>
    </citation>
    <scope>NUCLEOTIDE SEQUENCE</scope>
    <source>
        <strain evidence="2">Expedition CK06-06</strain>
    </source>
</reference>
<accession>X0WAM3</accession>
<name>X0WAM3_9ZZZZ</name>
<gene>
    <name evidence="2" type="ORF">S01H1_50276</name>
</gene>
<evidence type="ECO:0000313" key="2">
    <source>
        <dbReference type="EMBL" id="GAG27705.1"/>
    </source>
</evidence>